<dbReference type="InterPro" id="IPR021973">
    <property type="entry name" value="SprA-related"/>
</dbReference>
<name>A0ABZ0S9L5_9GAMM</name>
<evidence type="ECO:0000313" key="3">
    <source>
        <dbReference type="Proteomes" id="UP001432180"/>
    </source>
</evidence>
<feature type="compositionally biased region" description="Acidic residues" evidence="1">
    <location>
        <begin position="234"/>
        <end position="244"/>
    </location>
</feature>
<feature type="region of interest" description="Disordered" evidence="1">
    <location>
        <begin position="57"/>
        <end position="178"/>
    </location>
</feature>
<feature type="compositionally biased region" description="Basic and acidic residues" evidence="1">
    <location>
        <begin position="123"/>
        <end position="135"/>
    </location>
</feature>
<accession>A0ABZ0S9L5</accession>
<evidence type="ECO:0000256" key="1">
    <source>
        <dbReference type="SAM" id="MobiDB-lite"/>
    </source>
</evidence>
<protein>
    <submittedName>
        <fullName evidence="2">SprA-related family protein</fullName>
    </submittedName>
</protein>
<feature type="region of interest" description="Disordered" evidence="1">
    <location>
        <begin position="197"/>
        <end position="251"/>
    </location>
</feature>
<gene>
    <name evidence="2" type="ORF">Thiowin_01208</name>
</gene>
<feature type="region of interest" description="Disordered" evidence="1">
    <location>
        <begin position="1"/>
        <end position="32"/>
    </location>
</feature>
<dbReference type="EMBL" id="CP121472">
    <property type="protein sequence ID" value="WPL16255.1"/>
    <property type="molecule type" value="Genomic_DNA"/>
</dbReference>
<evidence type="ECO:0000313" key="2">
    <source>
        <dbReference type="EMBL" id="WPL16255.1"/>
    </source>
</evidence>
<dbReference type="Pfam" id="PF12118">
    <property type="entry name" value="SprA-related"/>
    <property type="match status" value="1"/>
</dbReference>
<proteinExistence type="predicted"/>
<feature type="compositionally biased region" description="Low complexity" evidence="1">
    <location>
        <begin position="67"/>
        <end position="81"/>
    </location>
</feature>
<reference evidence="2 3" key="1">
    <citation type="journal article" date="2023" name="Microorganisms">
        <title>Thiorhodovibrio frisius and Trv. litoralis spp. nov., Two Novel Members from a Clade of Fastidious Purple Sulfur Bacteria That Exhibit Unique Red-Shifted Light-Harvesting Capabilities.</title>
        <authorList>
            <person name="Methner A."/>
            <person name="Kuzyk S.B."/>
            <person name="Petersen J."/>
            <person name="Bauer S."/>
            <person name="Brinkmann H."/>
            <person name="Sichau K."/>
            <person name="Wanner G."/>
            <person name="Wolf J."/>
            <person name="Neumann-Schaal M."/>
            <person name="Henke P."/>
            <person name="Tank M."/>
            <person name="Sproer C."/>
            <person name="Bunk B."/>
            <person name="Overmann J."/>
        </authorList>
    </citation>
    <scope>NUCLEOTIDE SEQUENCE [LARGE SCALE GENOMIC DNA]</scope>
    <source>
        <strain evidence="2 3">DSM 6702</strain>
    </source>
</reference>
<feature type="compositionally biased region" description="Polar residues" evidence="1">
    <location>
        <begin position="19"/>
        <end position="30"/>
    </location>
</feature>
<sequence length="275" mass="28822">MPAGQSAPLPSRVGETESKVSAATPNSIPLATSVPAVESGAAIGKMTALNQAAGRLIPQDAQWSRDSPANSEAANASSAEPRVAGSQAADEDKQGEEEQTESGDETKSQELTPDEEVVVSGLRQRDMEVRAHEQAHAAAGGSYVTKAPSYDYQTGPDGNRYAVGGEVSIDTSPVPNDPAATMEKARVILRAALAPAEPSSQDYRVAAQARSMEAQAHGEMLEENLREMSGSLEQSEEKEDEEPALGDTADASARLRQRFAGFFAAPASHGLSQFA</sequence>
<feature type="compositionally biased region" description="Acidic residues" evidence="1">
    <location>
        <begin position="93"/>
        <end position="103"/>
    </location>
</feature>
<organism evidence="2 3">
    <name type="scientific">Thiorhodovibrio winogradskyi</name>
    <dbReference type="NCBI Taxonomy" id="77007"/>
    <lineage>
        <taxon>Bacteria</taxon>
        <taxon>Pseudomonadati</taxon>
        <taxon>Pseudomonadota</taxon>
        <taxon>Gammaproteobacteria</taxon>
        <taxon>Chromatiales</taxon>
        <taxon>Chromatiaceae</taxon>
        <taxon>Thiorhodovibrio</taxon>
    </lineage>
</organism>
<dbReference type="Proteomes" id="UP001432180">
    <property type="component" value="Chromosome"/>
</dbReference>
<keyword evidence="3" id="KW-1185">Reference proteome</keyword>